<dbReference type="STRING" id="1322246.BN4_10565"/>
<dbReference type="Proteomes" id="UP000011724">
    <property type="component" value="Chromosome"/>
</dbReference>
<dbReference type="EMBL" id="FO203427">
    <property type="protein sequence ID" value="CCH47802.1"/>
    <property type="molecule type" value="Genomic_DNA"/>
</dbReference>
<name>M1WQP2_PSEP2</name>
<dbReference type="HOGENOM" id="CLU_2860421_0_0_7"/>
<sequence>MENNMTSKKQEIRKDGTTVRKTCDNGGKLPVLTIVDAPVGTDKDCDYKTKVPQGLGNVTLARGK</sequence>
<dbReference type="AlphaFoldDB" id="M1WQP2"/>
<evidence type="ECO:0000313" key="3">
    <source>
        <dbReference type="Proteomes" id="UP000011724"/>
    </source>
</evidence>
<proteinExistence type="predicted"/>
<keyword evidence="3" id="KW-1185">Reference proteome</keyword>
<protein>
    <submittedName>
        <fullName evidence="2">Uncharacterized protein</fullName>
    </submittedName>
</protein>
<dbReference type="KEGG" id="dpi:BN4_10565"/>
<accession>M1WQP2</accession>
<feature type="compositionally biased region" description="Basic and acidic residues" evidence="1">
    <location>
        <begin position="8"/>
        <end position="20"/>
    </location>
</feature>
<feature type="region of interest" description="Disordered" evidence="1">
    <location>
        <begin position="1"/>
        <end position="20"/>
    </location>
</feature>
<organism evidence="2 3">
    <name type="scientific">Pseudodesulfovibrio piezophilus (strain DSM 21447 / JCM 15486 / C1TLV30)</name>
    <name type="common">Desulfovibrio piezophilus</name>
    <dbReference type="NCBI Taxonomy" id="1322246"/>
    <lineage>
        <taxon>Bacteria</taxon>
        <taxon>Pseudomonadati</taxon>
        <taxon>Thermodesulfobacteriota</taxon>
        <taxon>Desulfovibrionia</taxon>
        <taxon>Desulfovibrionales</taxon>
        <taxon>Desulfovibrionaceae</taxon>
    </lineage>
</organism>
<reference evidence="3" key="2">
    <citation type="journal article" date="2013" name="Stand. Genomic Sci.">
        <title>Complete genome sequence of Desulfocapsa sulfexigens, a marine deltaproteobacterium specialized in disproportionating inorganic sulfur compounds.</title>
        <authorList>
            <person name="Finster K.W."/>
            <person name="Kjeldsen K.U."/>
            <person name="Kube M."/>
            <person name="Reinhardt R."/>
            <person name="Mussmann M."/>
            <person name="Amann R."/>
            <person name="Schreiber L."/>
        </authorList>
    </citation>
    <scope>NUCLEOTIDE SEQUENCE [LARGE SCALE GENOMIC DNA]</scope>
    <source>
        <strain evidence="3">DSM 10523 / SB164P1</strain>
    </source>
</reference>
<evidence type="ECO:0000256" key="1">
    <source>
        <dbReference type="SAM" id="MobiDB-lite"/>
    </source>
</evidence>
<gene>
    <name evidence="2" type="ordered locus">BN4_10565</name>
</gene>
<reference evidence="2 3" key="1">
    <citation type="journal article" date="2013" name="PLoS ONE">
        <title>The first genomic and proteomic characterization of a deep-sea sulfate reducer: insights into the piezophilic lifestyle of Desulfovibrio piezophilus.</title>
        <authorList>
            <person name="Pradel N."/>
            <person name="Ji B."/>
            <person name="Gimenez G."/>
            <person name="Talla E."/>
            <person name="Lenoble P."/>
            <person name="Garel M."/>
            <person name="Tamburini C."/>
            <person name="Fourquet P."/>
            <person name="Lebrun R."/>
            <person name="Bertin P."/>
            <person name="Denis Y."/>
            <person name="Pophillat M."/>
            <person name="Barbe V."/>
            <person name="Ollivier B."/>
            <person name="Dolla A."/>
        </authorList>
    </citation>
    <scope>NUCLEOTIDE SEQUENCE [LARGE SCALE GENOMIC DNA]</scope>
    <source>
        <strain evidence="3">DSM 10523 / SB164P1</strain>
    </source>
</reference>
<evidence type="ECO:0000313" key="2">
    <source>
        <dbReference type="EMBL" id="CCH47802.1"/>
    </source>
</evidence>
<dbReference type="PATRIC" id="fig|879567.3.peg.585"/>